<dbReference type="InterPro" id="IPR046466">
    <property type="entry name" value="Borealin_C"/>
</dbReference>
<protein>
    <submittedName>
        <fullName evidence="13">Uncharacterized protein</fullName>
    </submittedName>
</protein>
<keyword evidence="6" id="KW-0498">Mitosis</keyword>
<keyword evidence="5" id="KW-0132">Cell division</keyword>
<evidence type="ECO:0000256" key="1">
    <source>
        <dbReference type="ARBA" id="ARBA00004123"/>
    </source>
</evidence>
<dbReference type="Gene3D" id="6.10.250.1900">
    <property type="match status" value="1"/>
</dbReference>
<evidence type="ECO:0000256" key="9">
    <source>
        <dbReference type="ARBA" id="ARBA00023328"/>
    </source>
</evidence>
<feature type="region of interest" description="Disordered" evidence="10">
    <location>
        <begin position="163"/>
        <end position="208"/>
    </location>
</feature>
<dbReference type="EMBL" id="SEYY01022292">
    <property type="protein sequence ID" value="KAB7495661.1"/>
    <property type="molecule type" value="Genomic_DNA"/>
</dbReference>
<evidence type="ECO:0000256" key="5">
    <source>
        <dbReference type="ARBA" id="ARBA00022618"/>
    </source>
</evidence>
<keyword evidence="14" id="KW-1185">Reference proteome</keyword>
<evidence type="ECO:0000256" key="7">
    <source>
        <dbReference type="ARBA" id="ARBA00023242"/>
    </source>
</evidence>
<dbReference type="Pfam" id="PF10444">
    <property type="entry name" value="Nbl1_Borealin_N"/>
    <property type="match status" value="1"/>
</dbReference>
<dbReference type="GO" id="GO:0051301">
    <property type="term" value="P:cell division"/>
    <property type="evidence" value="ECO:0007669"/>
    <property type="project" value="UniProtKB-KW"/>
</dbReference>
<dbReference type="InterPro" id="IPR018867">
    <property type="entry name" value="Cell_div_borealin"/>
</dbReference>
<dbReference type="Proteomes" id="UP000326759">
    <property type="component" value="Unassembled WGS sequence"/>
</dbReference>
<evidence type="ECO:0000259" key="12">
    <source>
        <dbReference type="Pfam" id="PF10512"/>
    </source>
</evidence>
<dbReference type="AlphaFoldDB" id="A0A5N5SNL7"/>
<reference evidence="13 14" key="1">
    <citation type="journal article" date="2019" name="PLoS Biol.">
        <title>Sex chromosomes control vertical transmission of feminizing Wolbachia symbionts in an isopod.</title>
        <authorList>
            <person name="Becking T."/>
            <person name="Chebbi M.A."/>
            <person name="Giraud I."/>
            <person name="Moumen B."/>
            <person name="Laverre T."/>
            <person name="Caubet Y."/>
            <person name="Peccoud J."/>
            <person name="Gilbert C."/>
            <person name="Cordaux R."/>
        </authorList>
    </citation>
    <scope>NUCLEOTIDE SEQUENCE [LARGE SCALE GENOMIC DNA]</scope>
    <source>
        <strain evidence="13">ANa2</strain>
        <tissue evidence="13">Whole body excluding digestive tract and cuticle</tissue>
    </source>
</reference>
<comment type="subcellular location">
    <subcellularLocation>
        <location evidence="2">Chromosome</location>
        <location evidence="2">Centromere</location>
    </subcellularLocation>
    <subcellularLocation>
        <location evidence="1">Nucleus</location>
    </subcellularLocation>
</comment>
<name>A0A5N5SNL7_9CRUS</name>
<accession>A0A5N5SNL7</accession>
<evidence type="ECO:0000256" key="10">
    <source>
        <dbReference type="SAM" id="MobiDB-lite"/>
    </source>
</evidence>
<evidence type="ECO:0000256" key="6">
    <source>
        <dbReference type="ARBA" id="ARBA00022776"/>
    </source>
</evidence>
<keyword evidence="7" id="KW-0539">Nucleus</keyword>
<dbReference type="GO" id="GO:0051233">
    <property type="term" value="C:spindle midzone"/>
    <property type="evidence" value="ECO:0007669"/>
    <property type="project" value="TreeGrafter"/>
</dbReference>
<feature type="region of interest" description="Disordered" evidence="10">
    <location>
        <begin position="1"/>
        <end position="35"/>
    </location>
</feature>
<comment type="caution">
    <text evidence="13">The sequence shown here is derived from an EMBL/GenBank/DDBJ whole genome shotgun (WGS) entry which is preliminary data.</text>
</comment>
<evidence type="ECO:0000313" key="14">
    <source>
        <dbReference type="Proteomes" id="UP000326759"/>
    </source>
</evidence>
<feature type="domain" description="Borealin N-terminal" evidence="11">
    <location>
        <begin position="36"/>
        <end position="89"/>
    </location>
</feature>
<keyword evidence="8" id="KW-0131">Cell cycle</keyword>
<feature type="region of interest" description="Disordered" evidence="10">
    <location>
        <begin position="117"/>
        <end position="143"/>
    </location>
</feature>
<evidence type="ECO:0000256" key="8">
    <source>
        <dbReference type="ARBA" id="ARBA00023306"/>
    </source>
</evidence>
<dbReference type="GO" id="GO:0032133">
    <property type="term" value="C:chromosome passenger complex"/>
    <property type="evidence" value="ECO:0007669"/>
    <property type="project" value="TreeGrafter"/>
</dbReference>
<comment type="similarity">
    <text evidence="3">Belongs to the borealin family.</text>
</comment>
<dbReference type="GO" id="GO:0005634">
    <property type="term" value="C:nucleus"/>
    <property type="evidence" value="ECO:0007669"/>
    <property type="project" value="UniProtKB-SubCell"/>
</dbReference>
<dbReference type="GO" id="GO:0000775">
    <property type="term" value="C:chromosome, centromeric region"/>
    <property type="evidence" value="ECO:0007669"/>
    <property type="project" value="UniProtKB-SubCell"/>
</dbReference>
<evidence type="ECO:0000256" key="4">
    <source>
        <dbReference type="ARBA" id="ARBA00022454"/>
    </source>
</evidence>
<sequence>MVRRKATRQLPKSKPKKPDISVLDDDDEERKENLNKRLDDYDMQVKDMIQKMEQDKEAILKSIKHLYFVDEQRTPTDINNMPWVQYLKQNDPCPQPPIRKSISELIDTIEIKTKATAKKRNGRVKKMSEETPDINETRTTRATRARSRNILTESSVVNIETPVAPQTKTKRQRGKTVESTPVSQGIPPPSSTLLITPKFDPRTPLPLHSLRKPKLGEIAVSLRGSPLQVSTKNYSIASMLQADLDEQTKEQLEDLRHKVTKLLEM</sequence>
<keyword evidence="9" id="KW-0137">Centromere</keyword>
<proteinExistence type="inferred from homology"/>
<evidence type="ECO:0000256" key="2">
    <source>
        <dbReference type="ARBA" id="ARBA00004584"/>
    </source>
</evidence>
<feature type="domain" description="Borealin C-terminal" evidence="12">
    <location>
        <begin position="160"/>
        <end position="232"/>
    </location>
</feature>
<dbReference type="PANTHER" id="PTHR16040:SF7">
    <property type="entry name" value="AUSTRALIN, ISOFORM A-RELATED"/>
    <property type="match status" value="1"/>
</dbReference>
<dbReference type="InterPro" id="IPR018851">
    <property type="entry name" value="Borealin_N"/>
</dbReference>
<dbReference type="PANTHER" id="PTHR16040">
    <property type="entry name" value="AUSTRALIN, ISOFORM A-RELATED"/>
    <property type="match status" value="1"/>
</dbReference>
<gene>
    <name evidence="13" type="ORF">Anas_07321</name>
</gene>
<evidence type="ECO:0000313" key="13">
    <source>
        <dbReference type="EMBL" id="KAB7495661.1"/>
    </source>
</evidence>
<dbReference type="GO" id="GO:0000070">
    <property type="term" value="P:mitotic sister chromatid segregation"/>
    <property type="evidence" value="ECO:0007669"/>
    <property type="project" value="TreeGrafter"/>
</dbReference>
<organism evidence="13 14">
    <name type="scientific">Armadillidium nasatum</name>
    <dbReference type="NCBI Taxonomy" id="96803"/>
    <lineage>
        <taxon>Eukaryota</taxon>
        <taxon>Metazoa</taxon>
        <taxon>Ecdysozoa</taxon>
        <taxon>Arthropoda</taxon>
        <taxon>Crustacea</taxon>
        <taxon>Multicrustacea</taxon>
        <taxon>Malacostraca</taxon>
        <taxon>Eumalacostraca</taxon>
        <taxon>Peracarida</taxon>
        <taxon>Isopoda</taxon>
        <taxon>Oniscidea</taxon>
        <taxon>Crinocheta</taxon>
        <taxon>Armadillidiidae</taxon>
        <taxon>Armadillidium</taxon>
    </lineage>
</organism>
<dbReference type="Pfam" id="PF10512">
    <property type="entry name" value="Borealin"/>
    <property type="match status" value="1"/>
</dbReference>
<evidence type="ECO:0000259" key="11">
    <source>
        <dbReference type="Pfam" id="PF10444"/>
    </source>
</evidence>
<dbReference type="OrthoDB" id="6360905at2759"/>
<keyword evidence="4" id="KW-0158">Chromosome</keyword>
<feature type="compositionally biased region" description="Basic residues" evidence="10">
    <location>
        <begin position="1"/>
        <end position="15"/>
    </location>
</feature>
<evidence type="ECO:0000256" key="3">
    <source>
        <dbReference type="ARBA" id="ARBA00009914"/>
    </source>
</evidence>